<keyword evidence="5" id="KW-1185">Reference proteome</keyword>
<dbReference type="InterPro" id="IPR050832">
    <property type="entry name" value="Bact_Acetyltransf"/>
</dbReference>
<keyword evidence="2" id="KW-0012">Acyltransferase</keyword>
<name>A0ABV5ZRM9_9PSEU</name>
<proteinExistence type="predicted"/>
<organism evidence="4 5">
    <name type="scientific">Allokutzneria oryzae</name>
    <dbReference type="NCBI Taxonomy" id="1378989"/>
    <lineage>
        <taxon>Bacteria</taxon>
        <taxon>Bacillati</taxon>
        <taxon>Actinomycetota</taxon>
        <taxon>Actinomycetes</taxon>
        <taxon>Pseudonocardiales</taxon>
        <taxon>Pseudonocardiaceae</taxon>
        <taxon>Allokutzneria</taxon>
    </lineage>
</organism>
<dbReference type="RefSeq" id="WP_377850687.1">
    <property type="nucleotide sequence ID" value="NZ_JBHLZU010000005.1"/>
</dbReference>
<dbReference type="PANTHER" id="PTHR43877">
    <property type="entry name" value="AMINOALKYLPHOSPHONATE N-ACETYLTRANSFERASE-RELATED-RELATED"/>
    <property type="match status" value="1"/>
</dbReference>
<reference evidence="4 5" key="1">
    <citation type="submission" date="2024-09" db="EMBL/GenBank/DDBJ databases">
        <authorList>
            <person name="Sun Q."/>
            <person name="Mori K."/>
        </authorList>
    </citation>
    <scope>NUCLEOTIDE SEQUENCE [LARGE SCALE GENOMIC DNA]</scope>
    <source>
        <strain evidence="4 5">TBRC 7907</strain>
    </source>
</reference>
<gene>
    <name evidence="4" type="ORF">ACFFQA_06310</name>
</gene>
<dbReference type="Pfam" id="PF00583">
    <property type="entry name" value="Acetyltransf_1"/>
    <property type="match status" value="1"/>
</dbReference>
<dbReference type="EMBL" id="JBHLZU010000005">
    <property type="protein sequence ID" value="MFB9903546.1"/>
    <property type="molecule type" value="Genomic_DNA"/>
</dbReference>
<protein>
    <submittedName>
        <fullName evidence="4">GNAT family N-acetyltransferase</fullName>
    </submittedName>
</protein>
<evidence type="ECO:0000256" key="2">
    <source>
        <dbReference type="ARBA" id="ARBA00023315"/>
    </source>
</evidence>
<keyword evidence="1" id="KW-0808">Transferase</keyword>
<accession>A0ABV5ZRM9</accession>
<dbReference type="CDD" id="cd04301">
    <property type="entry name" value="NAT_SF"/>
    <property type="match status" value="1"/>
</dbReference>
<dbReference type="SUPFAM" id="SSF55729">
    <property type="entry name" value="Acyl-CoA N-acyltransferases (Nat)"/>
    <property type="match status" value="1"/>
</dbReference>
<feature type="domain" description="N-acetyltransferase" evidence="3">
    <location>
        <begin position="18"/>
        <end position="156"/>
    </location>
</feature>
<dbReference type="InterPro" id="IPR016181">
    <property type="entry name" value="Acyl_CoA_acyltransferase"/>
</dbReference>
<sequence length="158" mass="17611">MKSWTVTALPVAHPDAALLIERYFFDIIGRYHGRPATHDEVHGHMKVEPSDDLPLFVVAYADGVPSGCVGMRLLTPEVGELTRMFVEPEVRGNGVGAMLIAEVERHARLLGVTAIRLDTRSDLVEARGLYAKLGYAEVPAYNDSMYAEHWFEKHLAHD</sequence>
<dbReference type="PROSITE" id="PS51186">
    <property type="entry name" value="GNAT"/>
    <property type="match status" value="1"/>
</dbReference>
<evidence type="ECO:0000313" key="5">
    <source>
        <dbReference type="Proteomes" id="UP001589693"/>
    </source>
</evidence>
<evidence type="ECO:0000256" key="1">
    <source>
        <dbReference type="ARBA" id="ARBA00022679"/>
    </source>
</evidence>
<dbReference type="Proteomes" id="UP001589693">
    <property type="component" value="Unassembled WGS sequence"/>
</dbReference>
<evidence type="ECO:0000259" key="3">
    <source>
        <dbReference type="PROSITE" id="PS51186"/>
    </source>
</evidence>
<comment type="caution">
    <text evidence="4">The sequence shown here is derived from an EMBL/GenBank/DDBJ whole genome shotgun (WGS) entry which is preliminary data.</text>
</comment>
<dbReference type="Gene3D" id="3.40.630.30">
    <property type="match status" value="1"/>
</dbReference>
<evidence type="ECO:0000313" key="4">
    <source>
        <dbReference type="EMBL" id="MFB9903546.1"/>
    </source>
</evidence>
<dbReference type="InterPro" id="IPR000182">
    <property type="entry name" value="GNAT_dom"/>
</dbReference>
<dbReference type="PANTHER" id="PTHR43877:SF2">
    <property type="entry name" value="AMINOALKYLPHOSPHONATE N-ACETYLTRANSFERASE-RELATED"/>
    <property type="match status" value="1"/>
</dbReference>